<protein>
    <submittedName>
        <fullName evidence="2">NDP-sugar synthase</fullName>
    </submittedName>
</protein>
<reference evidence="2 3" key="1">
    <citation type="journal article" date="2021" name="Genome Biol. Evol.">
        <title>Complete Genome Sequencing of a Novel Gloeobacter Species from a Waterfall Cave in Mexico.</title>
        <authorList>
            <person name="Saw J.H."/>
            <person name="Cardona T."/>
            <person name="Montejano G."/>
        </authorList>
    </citation>
    <scope>NUCLEOTIDE SEQUENCE [LARGE SCALE GENOMIC DNA]</scope>
    <source>
        <strain evidence="2">MG652769</strain>
    </source>
</reference>
<feature type="domain" description="Nucleotidyl transferase" evidence="1">
    <location>
        <begin position="2"/>
        <end position="233"/>
    </location>
</feature>
<name>A0ABY3PSS9_9CYAN</name>
<dbReference type="Proteomes" id="UP001054846">
    <property type="component" value="Chromosome"/>
</dbReference>
<dbReference type="Pfam" id="PF00483">
    <property type="entry name" value="NTP_transferase"/>
    <property type="match status" value="1"/>
</dbReference>
<dbReference type="InterPro" id="IPR050486">
    <property type="entry name" value="Mannose-1P_guanyltransferase"/>
</dbReference>
<dbReference type="RefSeq" id="WP_230843807.1">
    <property type="nucleotide sequence ID" value="NZ_CP063845.1"/>
</dbReference>
<dbReference type="Gene3D" id="3.90.550.10">
    <property type="entry name" value="Spore Coat Polysaccharide Biosynthesis Protein SpsA, Chain A"/>
    <property type="match status" value="1"/>
</dbReference>
<accession>A0ABY3PSS9</accession>
<dbReference type="InterPro" id="IPR029044">
    <property type="entry name" value="Nucleotide-diphossugar_trans"/>
</dbReference>
<dbReference type="SUPFAM" id="SSF53448">
    <property type="entry name" value="Nucleotide-diphospho-sugar transferases"/>
    <property type="match status" value="1"/>
</dbReference>
<dbReference type="CDD" id="cd04181">
    <property type="entry name" value="NTP_transferase"/>
    <property type="match status" value="1"/>
</dbReference>
<gene>
    <name evidence="2" type="ORF">ISF26_10300</name>
</gene>
<dbReference type="EMBL" id="CP063845">
    <property type="protein sequence ID" value="UFP96569.1"/>
    <property type="molecule type" value="Genomic_DNA"/>
</dbReference>
<dbReference type="InterPro" id="IPR005835">
    <property type="entry name" value="NTP_transferase_dom"/>
</dbReference>
<evidence type="ECO:0000313" key="2">
    <source>
        <dbReference type="EMBL" id="UFP96569.1"/>
    </source>
</evidence>
<dbReference type="InterPro" id="IPR011004">
    <property type="entry name" value="Trimer_LpxA-like_sf"/>
</dbReference>
<dbReference type="Gene3D" id="2.160.10.10">
    <property type="entry name" value="Hexapeptide repeat proteins"/>
    <property type="match status" value="1"/>
</dbReference>
<keyword evidence="3" id="KW-1185">Reference proteome</keyword>
<sequence length="323" mass="34980">MKAFILAAGKGTRLRPLTNLVPKPLVPVLNRPVMGRMLDLCREHGFCEAMANLHYQGEKIERAFGDGCEYGVDLAYSHETQLLGTAGGVRRQAAYLQGGTFVVTSADVVTDLDFSELLAFHRTRGALATIATTVVSDPSRFGVLVCDPDGRVRSFQEKPAPGTARSNLVNMGIYMLEPEIFDFIPAGEEFDFGSQLFPILVAKGAPIYALETKAYWSDIGTLSQYLHTHWDLLSQPGLQSRIGRHTVIEPGARISPTALVGDHCYIHSTAIVEGNSCIGDGTILNHGARVLDSVVWSAAAFRLSVADTVVRSVRADDCCIAIS</sequence>
<evidence type="ECO:0000313" key="3">
    <source>
        <dbReference type="Proteomes" id="UP001054846"/>
    </source>
</evidence>
<dbReference type="PANTHER" id="PTHR22572">
    <property type="entry name" value="SUGAR-1-PHOSPHATE GUANYL TRANSFERASE"/>
    <property type="match status" value="1"/>
</dbReference>
<dbReference type="SUPFAM" id="SSF51161">
    <property type="entry name" value="Trimeric LpxA-like enzymes"/>
    <property type="match status" value="1"/>
</dbReference>
<evidence type="ECO:0000259" key="1">
    <source>
        <dbReference type="Pfam" id="PF00483"/>
    </source>
</evidence>
<proteinExistence type="predicted"/>
<organism evidence="2 3">
    <name type="scientific">Gloeobacter morelensis MG652769</name>
    <dbReference type="NCBI Taxonomy" id="2781736"/>
    <lineage>
        <taxon>Bacteria</taxon>
        <taxon>Bacillati</taxon>
        <taxon>Cyanobacteriota</taxon>
        <taxon>Cyanophyceae</taxon>
        <taxon>Gloeobacterales</taxon>
        <taxon>Gloeobacteraceae</taxon>
        <taxon>Gloeobacter</taxon>
        <taxon>Gloeobacter morelensis</taxon>
    </lineage>
</organism>